<dbReference type="Proteomes" id="UP000319143">
    <property type="component" value="Unassembled WGS sequence"/>
</dbReference>
<keyword evidence="2" id="KW-1185">Reference proteome</keyword>
<accession>A0A5C6D7T3</accession>
<sequence length="58" mass="6520">MANLLGYRTFVRSITAKRLNSEAQGRGEAAHPGLMAAIHHVKTPKVFDKHARHPRSTW</sequence>
<protein>
    <submittedName>
        <fullName evidence="1">Uncharacterized protein</fullName>
    </submittedName>
</protein>
<gene>
    <name evidence="1" type="ORF">Poly41_52570</name>
</gene>
<proteinExistence type="predicted"/>
<comment type="caution">
    <text evidence="1">The sequence shown here is derived from an EMBL/GenBank/DDBJ whole genome shotgun (WGS) entry which is preliminary data.</text>
</comment>
<organism evidence="1 2">
    <name type="scientific">Novipirellula artificiosorum</name>
    <dbReference type="NCBI Taxonomy" id="2528016"/>
    <lineage>
        <taxon>Bacteria</taxon>
        <taxon>Pseudomonadati</taxon>
        <taxon>Planctomycetota</taxon>
        <taxon>Planctomycetia</taxon>
        <taxon>Pirellulales</taxon>
        <taxon>Pirellulaceae</taxon>
        <taxon>Novipirellula</taxon>
    </lineage>
</organism>
<name>A0A5C6D7T3_9BACT</name>
<dbReference type="EMBL" id="SJPV01000011">
    <property type="protein sequence ID" value="TWU32880.1"/>
    <property type="molecule type" value="Genomic_DNA"/>
</dbReference>
<reference evidence="1 2" key="1">
    <citation type="submission" date="2019-02" db="EMBL/GenBank/DDBJ databases">
        <title>Deep-cultivation of Planctomycetes and their phenomic and genomic characterization uncovers novel biology.</title>
        <authorList>
            <person name="Wiegand S."/>
            <person name="Jogler M."/>
            <person name="Boedeker C."/>
            <person name="Pinto D."/>
            <person name="Vollmers J."/>
            <person name="Rivas-Marin E."/>
            <person name="Kohn T."/>
            <person name="Peeters S.H."/>
            <person name="Heuer A."/>
            <person name="Rast P."/>
            <person name="Oberbeckmann S."/>
            <person name="Bunk B."/>
            <person name="Jeske O."/>
            <person name="Meyerdierks A."/>
            <person name="Storesund J.E."/>
            <person name="Kallscheuer N."/>
            <person name="Luecker S."/>
            <person name="Lage O.M."/>
            <person name="Pohl T."/>
            <person name="Merkel B.J."/>
            <person name="Hornburger P."/>
            <person name="Mueller R.-W."/>
            <person name="Bruemmer F."/>
            <person name="Labrenz M."/>
            <person name="Spormann A.M."/>
            <person name="Op Den Camp H."/>
            <person name="Overmann J."/>
            <person name="Amann R."/>
            <person name="Jetten M.S.M."/>
            <person name="Mascher T."/>
            <person name="Medema M.H."/>
            <person name="Devos D.P."/>
            <person name="Kaster A.-K."/>
            <person name="Ovreas L."/>
            <person name="Rohde M."/>
            <person name="Galperin M.Y."/>
            <person name="Jogler C."/>
        </authorList>
    </citation>
    <scope>NUCLEOTIDE SEQUENCE [LARGE SCALE GENOMIC DNA]</scope>
    <source>
        <strain evidence="1 2">Poly41</strain>
    </source>
</reference>
<evidence type="ECO:0000313" key="2">
    <source>
        <dbReference type="Proteomes" id="UP000319143"/>
    </source>
</evidence>
<evidence type="ECO:0000313" key="1">
    <source>
        <dbReference type="EMBL" id="TWU32880.1"/>
    </source>
</evidence>
<dbReference type="AlphaFoldDB" id="A0A5C6D7T3"/>